<accession>S9ULR3</accession>
<gene>
    <name evidence="3" type="ORF">STCU_11908</name>
</gene>
<evidence type="ECO:0000256" key="1">
    <source>
        <dbReference type="SAM" id="Coils"/>
    </source>
</evidence>
<keyword evidence="1" id="KW-0175">Coiled coil</keyword>
<evidence type="ECO:0000313" key="4">
    <source>
        <dbReference type="Proteomes" id="UP000015354"/>
    </source>
</evidence>
<reference evidence="3 4" key="1">
    <citation type="journal article" date="2013" name="PLoS ONE">
        <title>Predicting the Proteins of Angomonas deanei, Strigomonas culicis and Their Respective Endosymbionts Reveals New Aspects of the Trypanosomatidae Family.</title>
        <authorList>
            <person name="Motta M.C."/>
            <person name="Martins A.C."/>
            <person name="de Souza S.S."/>
            <person name="Catta-Preta C.M."/>
            <person name="Silva R."/>
            <person name="Klein C.C."/>
            <person name="de Almeida L.G."/>
            <person name="de Lima Cunha O."/>
            <person name="Ciapina L.P."/>
            <person name="Brocchi M."/>
            <person name="Colabardini A.C."/>
            <person name="de Araujo Lima B."/>
            <person name="Machado C.R."/>
            <person name="de Almeida Soares C.M."/>
            <person name="Probst C.M."/>
            <person name="de Menezes C.B."/>
            <person name="Thompson C.E."/>
            <person name="Bartholomeu D.C."/>
            <person name="Gradia D.F."/>
            <person name="Pavoni D.P."/>
            <person name="Grisard E.C."/>
            <person name="Fantinatti-Garboggini F."/>
            <person name="Marchini F.K."/>
            <person name="Rodrigues-Luiz G.F."/>
            <person name="Wagner G."/>
            <person name="Goldman G.H."/>
            <person name="Fietto J.L."/>
            <person name="Elias M.C."/>
            <person name="Goldman M.H."/>
            <person name="Sagot M.F."/>
            <person name="Pereira M."/>
            <person name="Stoco P.H."/>
            <person name="de Mendonca-Neto R.P."/>
            <person name="Teixeira S.M."/>
            <person name="Maciel T.E."/>
            <person name="de Oliveira Mendes T.A."/>
            <person name="Urmenyi T.P."/>
            <person name="de Souza W."/>
            <person name="Schenkman S."/>
            <person name="de Vasconcelos A.T."/>
        </authorList>
    </citation>
    <scope>NUCLEOTIDE SEQUENCE [LARGE SCALE GENOMIC DNA]</scope>
</reference>
<feature type="coiled-coil region" evidence="1">
    <location>
        <begin position="457"/>
        <end position="484"/>
    </location>
</feature>
<dbReference type="Proteomes" id="UP000015354">
    <property type="component" value="Unassembled WGS sequence"/>
</dbReference>
<evidence type="ECO:0000256" key="2">
    <source>
        <dbReference type="SAM" id="MobiDB-lite"/>
    </source>
</evidence>
<dbReference type="EMBL" id="ATMH01011936">
    <property type="protein sequence ID" value="EPY15591.1"/>
    <property type="molecule type" value="Genomic_DNA"/>
</dbReference>
<sequence length="500" mass="52991">MDGLQKRSVKDAVSTSTAEAAFFTKSSAKSKDLCLCLADGSGAFRYCGSLQKVAALSAADAAPRDNATKHPTIAKMPFVAAACCRSHESFVRRIAAARRALGSPSGEWHGGAAPYRSEADALNGPSAPGVATAAGARRTMGLAVQPEDEAGLRSPLHLSESQSLFHLDETDSCAPADLKFAFLVGAVVPLTLLRALNPFEAVTTPTGGAAQQTPKSKPQRTDSLSEGGHTGTAKWGKKANARRRFKLFEEVQLPKELCDFLFMAERANTLLSHGCTSADTEAAAVTHAVEDVADGQRAVEVPQERHAPVNERTAVPETALHSLPHEAVEEPRGVGTATAVASHEAAQDSGGAAGPTLPWCSPAGDPSTYICAEDSAANVQIVREMKAAEDHARAELAAALLSYEKVRKAFDTTASAFAAPDAAPTGGQAGQDPVVYQLMREKIELTTQLALQQQHLEQRASSDMRMLEMQVMHLENEINESRTRQAKLSAITMTNSSHVY</sequence>
<protein>
    <submittedName>
        <fullName evidence="3">Uncharacterized protein</fullName>
    </submittedName>
</protein>
<feature type="region of interest" description="Disordered" evidence="2">
    <location>
        <begin position="203"/>
        <end position="237"/>
    </location>
</feature>
<evidence type="ECO:0000313" key="3">
    <source>
        <dbReference type="EMBL" id="EPY15591.1"/>
    </source>
</evidence>
<feature type="compositionally biased region" description="Polar residues" evidence="2">
    <location>
        <begin position="203"/>
        <end position="224"/>
    </location>
</feature>
<dbReference type="AlphaFoldDB" id="S9ULR3"/>
<comment type="caution">
    <text evidence="3">The sequence shown here is derived from an EMBL/GenBank/DDBJ whole genome shotgun (WGS) entry which is preliminary data.</text>
</comment>
<name>S9ULR3_9TRYP</name>
<keyword evidence="4" id="KW-1185">Reference proteome</keyword>
<proteinExistence type="predicted"/>
<organism evidence="3 4">
    <name type="scientific">Strigomonas culicis</name>
    <dbReference type="NCBI Taxonomy" id="28005"/>
    <lineage>
        <taxon>Eukaryota</taxon>
        <taxon>Discoba</taxon>
        <taxon>Euglenozoa</taxon>
        <taxon>Kinetoplastea</taxon>
        <taxon>Metakinetoplastina</taxon>
        <taxon>Trypanosomatida</taxon>
        <taxon>Trypanosomatidae</taxon>
        <taxon>Strigomonadinae</taxon>
        <taxon>Strigomonas</taxon>
    </lineage>
</organism>